<dbReference type="Gene3D" id="1.10.246.90">
    <property type="entry name" value="Nop domain"/>
    <property type="match status" value="1"/>
</dbReference>
<evidence type="ECO:0000256" key="4">
    <source>
        <dbReference type="ARBA" id="ARBA00022728"/>
    </source>
</evidence>
<reference evidence="11" key="1">
    <citation type="journal article" date="2020" name="Stud. Mycol.">
        <title>101 Dothideomycetes genomes: a test case for predicting lifestyles and emergence of pathogens.</title>
        <authorList>
            <person name="Haridas S."/>
            <person name="Albert R."/>
            <person name="Binder M."/>
            <person name="Bloem J."/>
            <person name="Labutti K."/>
            <person name="Salamov A."/>
            <person name="Andreopoulos B."/>
            <person name="Baker S."/>
            <person name="Barry K."/>
            <person name="Bills G."/>
            <person name="Bluhm B."/>
            <person name="Cannon C."/>
            <person name="Castanera R."/>
            <person name="Culley D."/>
            <person name="Daum C."/>
            <person name="Ezra D."/>
            <person name="Gonzalez J."/>
            <person name="Henrissat B."/>
            <person name="Kuo A."/>
            <person name="Liang C."/>
            <person name="Lipzen A."/>
            <person name="Lutzoni F."/>
            <person name="Magnuson J."/>
            <person name="Mondo S."/>
            <person name="Nolan M."/>
            <person name="Ohm R."/>
            <person name="Pangilinan J."/>
            <person name="Park H.-J."/>
            <person name="Ramirez L."/>
            <person name="Alfaro M."/>
            <person name="Sun H."/>
            <person name="Tritt A."/>
            <person name="Yoshinaga Y."/>
            <person name="Zwiers L.-H."/>
            <person name="Turgeon B."/>
            <person name="Goodwin S."/>
            <person name="Spatafora J."/>
            <person name="Crous P."/>
            <person name="Grigoriev I."/>
        </authorList>
    </citation>
    <scope>NUCLEOTIDE SEQUENCE</scope>
    <source>
        <strain evidence="11">CBS 113979</strain>
    </source>
</reference>
<evidence type="ECO:0000313" key="11">
    <source>
        <dbReference type="EMBL" id="KAF1989392.1"/>
    </source>
</evidence>
<dbReference type="Pfam" id="PF09785">
    <property type="entry name" value="Prp31_C"/>
    <property type="match status" value="1"/>
</dbReference>
<evidence type="ECO:0000259" key="10">
    <source>
        <dbReference type="PROSITE" id="PS51358"/>
    </source>
</evidence>
<dbReference type="InterPro" id="IPR012976">
    <property type="entry name" value="NOSIC"/>
</dbReference>
<evidence type="ECO:0000256" key="9">
    <source>
        <dbReference type="SAM" id="MobiDB-lite"/>
    </source>
</evidence>
<dbReference type="InterPro" id="IPR027105">
    <property type="entry name" value="Prp31"/>
</dbReference>
<dbReference type="GO" id="GO:0071011">
    <property type="term" value="C:precatalytic spliceosome"/>
    <property type="evidence" value="ECO:0007669"/>
    <property type="project" value="TreeGrafter"/>
</dbReference>
<keyword evidence="12" id="KW-1185">Reference proteome</keyword>
<keyword evidence="3" id="KW-0507">mRNA processing</keyword>
<dbReference type="GO" id="GO:0000244">
    <property type="term" value="P:spliceosomal tri-snRNP complex assembly"/>
    <property type="evidence" value="ECO:0007669"/>
    <property type="project" value="InterPro"/>
</dbReference>
<keyword evidence="5" id="KW-0694">RNA-binding</keyword>
<proteinExistence type="inferred from homology"/>
<dbReference type="AlphaFoldDB" id="A0A6G1H8J7"/>
<keyword evidence="8" id="KW-0687">Ribonucleoprotein</keyword>
<feature type="compositionally biased region" description="Basic residues" evidence="9">
    <location>
        <begin position="486"/>
        <end position="495"/>
    </location>
</feature>
<dbReference type="OrthoDB" id="4771285at2759"/>
<dbReference type="PANTHER" id="PTHR13904:SF0">
    <property type="entry name" value="U4_U6 SMALL NUCLEAR RIBONUCLEOPROTEIN PRP31"/>
    <property type="match status" value="1"/>
</dbReference>
<keyword evidence="7" id="KW-0539">Nucleus</keyword>
<comment type="similarity">
    <text evidence="2">Belongs to the PRP31 family.</text>
</comment>
<feature type="domain" description="Nop" evidence="10">
    <location>
        <begin position="182"/>
        <end position="300"/>
    </location>
</feature>
<protein>
    <submittedName>
        <fullName evidence="11">Nop domain-containing protein</fullName>
    </submittedName>
</protein>
<dbReference type="InterPro" id="IPR036070">
    <property type="entry name" value="Nop_dom_sf"/>
</dbReference>
<evidence type="ECO:0000256" key="5">
    <source>
        <dbReference type="ARBA" id="ARBA00022884"/>
    </source>
</evidence>
<gene>
    <name evidence="11" type="ORF">K402DRAFT_326848</name>
</gene>
<dbReference type="InterPro" id="IPR042239">
    <property type="entry name" value="Nop_C"/>
</dbReference>
<dbReference type="SMART" id="SM00931">
    <property type="entry name" value="NOSIC"/>
    <property type="match status" value="1"/>
</dbReference>
<feature type="compositionally biased region" description="Basic residues" evidence="9">
    <location>
        <begin position="318"/>
        <end position="327"/>
    </location>
</feature>
<evidence type="ECO:0000256" key="8">
    <source>
        <dbReference type="ARBA" id="ARBA00023274"/>
    </source>
</evidence>
<dbReference type="GO" id="GO:0003723">
    <property type="term" value="F:RNA binding"/>
    <property type="evidence" value="ECO:0007669"/>
    <property type="project" value="UniProtKB-KW"/>
</dbReference>
<dbReference type="Proteomes" id="UP000800041">
    <property type="component" value="Unassembled WGS sequence"/>
</dbReference>
<dbReference type="InterPro" id="IPR002687">
    <property type="entry name" value="Nop_dom"/>
</dbReference>
<dbReference type="GO" id="GO:0005687">
    <property type="term" value="C:U4 snRNP"/>
    <property type="evidence" value="ECO:0007669"/>
    <property type="project" value="TreeGrafter"/>
</dbReference>
<dbReference type="EMBL" id="ML977145">
    <property type="protein sequence ID" value="KAF1989392.1"/>
    <property type="molecule type" value="Genomic_DNA"/>
</dbReference>
<keyword evidence="6" id="KW-0508">mRNA splicing</keyword>
<dbReference type="GO" id="GO:0046540">
    <property type="term" value="C:U4/U6 x U5 tri-snRNP complex"/>
    <property type="evidence" value="ECO:0007669"/>
    <property type="project" value="InterPro"/>
</dbReference>
<evidence type="ECO:0000313" key="12">
    <source>
        <dbReference type="Proteomes" id="UP000800041"/>
    </source>
</evidence>
<dbReference type="FunFam" id="1.10.287.4070:FF:000003">
    <property type="entry name" value="U4/U6 small nuclear ribonucleoprotein PRP31"/>
    <property type="match status" value="1"/>
</dbReference>
<dbReference type="PROSITE" id="PS51358">
    <property type="entry name" value="NOP"/>
    <property type="match status" value="1"/>
</dbReference>
<dbReference type="Gene3D" id="1.10.287.4070">
    <property type="match status" value="1"/>
</dbReference>
<evidence type="ECO:0000256" key="7">
    <source>
        <dbReference type="ARBA" id="ARBA00023242"/>
    </source>
</evidence>
<comment type="subcellular location">
    <subcellularLocation>
        <location evidence="1">Nucleus</location>
    </subcellularLocation>
</comment>
<evidence type="ECO:0000256" key="1">
    <source>
        <dbReference type="ARBA" id="ARBA00004123"/>
    </source>
</evidence>
<organism evidence="11 12">
    <name type="scientific">Aulographum hederae CBS 113979</name>
    <dbReference type="NCBI Taxonomy" id="1176131"/>
    <lineage>
        <taxon>Eukaryota</taxon>
        <taxon>Fungi</taxon>
        <taxon>Dikarya</taxon>
        <taxon>Ascomycota</taxon>
        <taxon>Pezizomycotina</taxon>
        <taxon>Dothideomycetes</taxon>
        <taxon>Pleosporomycetidae</taxon>
        <taxon>Aulographales</taxon>
        <taxon>Aulographaceae</taxon>
    </lineage>
</organism>
<keyword evidence="4" id="KW-0747">Spliceosome</keyword>
<evidence type="ECO:0000256" key="6">
    <source>
        <dbReference type="ARBA" id="ARBA00023187"/>
    </source>
</evidence>
<dbReference type="SUPFAM" id="SSF89124">
    <property type="entry name" value="Nop domain"/>
    <property type="match status" value="1"/>
</dbReference>
<dbReference type="PANTHER" id="PTHR13904">
    <property type="entry name" value="PRE-MRNA SPLICING FACTOR PRP31"/>
    <property type="match status" value="1"/>
</dbReference>
<dbReference type="Pfam" id="PF01798">
    <property type="entry name" value="Nop"/>
    <property type="match status" value="1"/>
</dbReference>
<dbReference type="InterPro" id="IPR019175">
    <property type="entry name" value="Prp31_C"/>
</dbReference>
<accession>A0A6G1H8J7</accession>
<feature type="region of interest" description="Disordered" evidence="9">
    <location>
        <begin position="299"/>
        <end position="327"/>
    </location>
</feature>
<name>A0A6G1H8J7_9PEZI</name>
<sequence>MNLGEITDVREVATLMNSISPVLKEIESYDQISEQERQKDLQNYENHPEYKLLNKGNAIVYKIGSEIRLVHKFIRDHYASRFPELETLVQNPMQYAQAVAIIGNGPMEDLSPLRSALNGRSLKQILDGPTLMVVNVEAATTKGQPLGDKELEEVNRACEMALELACAQDIMTSFIESRMTRFAPNLSILVGSLTAARLISSSGGLAGLAKTPACNVINHGRSTKITDGLSTNVNQRHLGYLSQSPVIMGVPLDVNLPAQRTVAGKAVLAARVDSGRSFVDGSYGQKMLDHCERHIEILMNPNPNKGNRALPVPDEKPSKRRGGKRIRKAKEANMMTDIRKSQNKMAFGQEEKEVGYGTGEGTSGLGMYGASDGRIRAQQVDKRTAAKLSKKNMGWNGPSGGAGNATVTTDDPFGNGLPTGHGLKGQATAGVGAASSLNFSASQSLKLVNPKAAEEAERLRKTDESQWFKRGAFTQVTSSMAPPPLAKKRKIEGGK</sequence>
<evidence type="ECO:0000256" key="2">
    <source>
        <dbReference type="ARBA" id="ARBA00005572"/>
    </source>
</evidence>
<evidence type="ECO:0000256" key="3">
    <source>
        <dbReference type="ARBA" id="ARBA00022664"/>
    </source>
</evidence>
<feature type="region of interest" description="Disordered" evidence="9">
    <location>
        <begin position="476"/>
        <end position="495"/>
    </location>
</feature>